<dbReference type="EMBL" id="CACTIH010003782">
    <property type="protein sequence ID" value="CAA2984915.1"/>
    <property type="molecule type" value="Genomic_DNA"/>
</dbReference>
<comment type="caution">
    <text evidence="1">The sequence shown here is derived from an EMBL/GenBank/DDBJ whole genome shotgun (WGS) entry which is preliminary data.</text>
</comment>
<gene>
    <name evidence="1" type="ORF">OLEA9_A034393</name>
</gene>
<name>A0A8S0RXN3_OLEEU</name>
<evidence type="ECO:0000313" key="1">
    <source>
        <dbReference type="EMBL" id="CAA2984915.1"/>
    </source>
</evidence>
<accession>A0A8S0RXN3</accession>
<sequence>MSRMRPSRGRDAARFSGIYWKFMGPDVQAMSGTHHGHGNVRDASRPRQGCSLVSRQFSLVSGARCVDHVQDTARTHPDFHAMSGTRHGHGKDKARFSGNFVQFLGYGVQSISRMRQGHILTFRKFLGCIGAVVGMQPNFQALLGNFWDTVALGATLGCSLIFRHSWDFLGMVCMLCPGRVLAAIGMQPNFQAFVGSLWARPCSRCVMAKVGTEPDFQAILGSFVDTVCRLHPGCSKDASRLSSIFGQFLEHDV</sequence>
<dbReference type="Proteomes" id="UP000594638">
    <property type="component" value="Unassembled WGS sequence"/>
</dbReference>
<dbReference type="Gramene" id="OE9A034393T1">
    <property type="protein sequence ID" value="OE9A034393C1"/>
    <property type="gene ID" value="OE9A034393"/>
</dbReference>
<evidence type="ECO:0000313" key="2">
    <source>
        <dbReference type="Proteomes" id="UP000594638"/>
    </source>
</evidence>
<reference evidence="1 2" key="1">
    <citation type="submission" date="2019-12" db="EMBL/GenBank/DDBJ databases">
        <authorList>
            <person name="Alioto T."/>
            <person name="Alioto T."/>
            <person name="Gomez Garrido J."/>
        </authorList>
    </citation>
    <scope>NUCLEOTIDE SEQUENCE [LARGE SCALE GENOMIC DNA]</scope>
</reference>
<protein>
    <submittedName>
        <fullName evidence="1">Uncharacterized protein</fullName>
    </submittedName>
</protein>
<keyword evidence="2" id="KW-1185">Reference proteome</keyword>
<dbReference type="AlphaFoldDB" id="A0A8S0RXN3"/>
<organism evidence="1 2">
    <name type="scientific">Olea europaea subsp. europaea</name>
    <dbReference type="NCBI Taxonomy" id="158383"/>
    <lineage>
        <taxon>Eukaryota</taxon>
        <taxon>Viridiplantae</taxon>
        <taxon>Streptophyta</taxon>
        <taxon>Embryophyta</taxon>
        <taxon>Tracheophyta</taxon>
        <taxon>Spermatophyta</taxon>
        <taxon>Magnoliopsida</taxon>
        <taxon>eudicotyledons</taxon>
        <taxon>Gunneridae</taxon>
        <taxon>Pentapetalae</taxon>
        <taxon>asterids</taxon>
        <taxon>lamiids</taxon>
        <taxon>Lamiales</taxon>
        <taxon>Oleaceae</taxon>
        <taxon>Oleeae</taxon>
        <taxon>Olea</taxon>
    </lineage>
</organism>
<proteinExistence type="predicted"/>